<sequence length="370" mass="41220">MSNDHSSGNGRRRPHGDQRVYHESPGYRDDDVTTHTAVRHPSDRSSRGSPSAAMFVDQWAHGDSNGSRRPLEMRRCWIGPEFSTSRPIGDGVPPQRGHRQNSGNQQGANRRDASYQRPSDPGSPQQPRQSPVGNAEGAGDMNNNKQLVVRTQAPRLHQTGYALRSRYPNSDNNPSLDYVLEQLERELQAAARFYGAYIEAHAKQLAKAADAGCNRDVLNMIWVQVVSAKINNDVNETGRFHDTCAAIQEKLKTIKDLSTPLDEANWDKPGGALESAMSKQRRVGLKMLVVLVQGITMTAQTVQRERTSCLAVYNMIEQALAMLDQKKGDNLYLYKKYDKGDAVSLDNRAETEQEENDEANESSNGWKATE</sequence>
<protein>
    <submittedName>
        <fullName evidence="2">Uncharacterized protein</fullName>
    </submittedName>
</protein>
<evidence type="ECO:0000313" key="3">
    <source>
        <dbReference type="Proteomes" id="UP000294847"/>
    </source>
</evidence>
<proteinExistence type="predicted"/>
<dbReference type="AlphaFoldDB" id="A0A4P7N5A2"/>
<feature type="region of interest" description="Disordered" evidence="1">
    <location>
        <begin position="345"/>
        <end position="370"/>
    </location>
</feature>
<dbReference type="Proteomes" id="UP000294847">
    <property type="component" value="Chromosome 2"/>
</dbReference>
<gene>
    <name evidence="2" type="ORF">PoMZ_00862</name>
</gene>
<name>A0A4P7N5A2_PYROR</name>
<dbReference type="EMBL" id="CP034205">
    <property type="protein sequence ID" value="QBZ55956.1"/>
    <property type="molecule type" value="Genomic_DNA"/>
</dbReference>
<reference evidence="2 3" key="1">
    <citation type="journal article" date="2019" name="Mol. Biol. Evol.">
        <title>Blast fungal genomes show frequent chromosomal changes, gene gains and losses, and effector gene turnover.</title>
        <authorList>
            <person name="Gomez Luciano L.B."/>
            <person name="Jason Tsai I."/>
            <person name="Chuma I."/>
            <person name="Tosa Y."/>
            <person name="Chen Y.H."/>
            <person name="Li J.Y."/>
            <person name="Li M.Y."/>
            <person name="Jade Lu M.Y."/>
            <person name="Nakayashiki H."/>
            <person name="Li W.H."/>
        </authorList>
    </citation>
    <scope>NUCLEOTIDE SEQUENCE [LARGE SCALE GENOMIC DNA]</scope>
    <source>
        <strain evidence="2">MZ5-1-6</strain>
    </source>
</reference>
<feature type="region of interest" description="Disordered" evidence="1">
    <location>
        <begin position="1"/>
        <end position="141"/>
    </location>
</feature>
<feature type="compositionally biased region" description="Basic and acidic residues" evidence="1">
    <location>
        <begin position="15"/>
        <end position="33"/>
    </location>
</feature>
<evidence type="ECO:0000256" key="1">
    <source>
        <dbReference type="SAM" id="MobiDB-lite"/>
    </source>
</evidence>
<feature type="compositionally biased region" description="Polar residues" evidence="1">
    <location>
        <begin position="122"/>
        <end position="132"/>
    </location>
</feature>
<organism evidence="2 3">
    <name type="scientific">Pyricularia oryzae</name>
    <name type="common">Rice blast fungus</name>
    <name type="synonym">Magnaporthe oryzae</name>
    <dbReference type="NCBI Taxonomy" id="318829"/>
    <lineage>
        <taxon>Eukaryota</taxon>
        <taxon>Fungi</taxon>
        <taxon>Dikarya</taxon>
        <taxon>Ascomycota</taxon>
        <taxon>Pezizomycotina</taxon>
        <taxon>Sordariomycetes</taxon>
        <taxon>Sordariomycetidae</taxon>
        <taxon>Magnaporthales</taxon>
        <taxon>Pyriculariaceae</taxon>
        <taxon>Pyricularia</taxon>
    </lineage>
</organism>
<accession>A0A4P7N5A2</accession>
<evidence type="ECO:0000313" key="2">
    <source>
        <dbReference type="EMBL" id="QBZ55956.1"/>
    </source>
</evidence>